<dbReference type="Proteomes" id="UP000288216">
    <property type="component" value="Unassembled WGS sequence"/>
</dbReference>
<organism evidence="1 2">
    <name type="scientific">Scyliorhinus torazame</name>
    <name type="common">Cloudy catshark</name>
    <name type="synonym">Catulus torazame</name>
    <dbReference type="NCBI Taxonomy" id="75743"/>
    <lineage>
        <taxon>Eukaryota</taxon>
        <taxon>Metazoa</taxon>
        <taxon>Chordata</taxon>
        <taxon>Craniata</taxon>
        <taxon>Vertebrata</taxon>
        <taxon>Chondrichthyes</taxon>
        <taxon>Elasmobranchii</taxon>
        <taxon>Galeomorphii</taxon>
        <taxon>Galeoidea</taxon>
        <taxon>Carcharhiniformes</taxon>
        <taxon>Scyliorhinidae</taxon>
        <taxon>Scyliorhinus</taxon>
    </lineage>
</organism>
<evidence type="ECO:0000313" key="1">
    <source>
        <dbReference type="EMBL" id="GCB83107.1"/>
    </source>
</evidence>
<reference evidence="1 2" key="1">
    <citation type="journal article" date="2018" name="Nat. Ecol. Evol.">
        <title>Shark genomes provide insights into elasmobranch evolution and the origin of vertebrates.</title>
        <authorList>
            <person name="Hara Y"/>
            <person name="Yamaguchi K"/>
            <person name="Onimaru K"/>
            <person name="Kadota M"/>
            <person name="Koyanagi M"/>
            <person name="Keeley SD"/>
            <person name="Tatsumi K"/>
            <person name="Tanaka K"/>
            <person name="Motone F"/>
            <person name="Kageyama Y"/>
            <person name="Nozu R"/>
            <person name="Adachi N"/>
            <person name="Nishimura O"/>
            <person name="Nakagawa R"/>
            <person name="Tanegashima C"/>
            <person name="Kiyatake I"/>
            <person name="Matsumoto R"/>
            <person name="Murakumo K"/>
            <person name="Nishida K"/>
            <person name="Terakita A"/>
            <person name="Kuratani S"/>
            <person name="Sato K"/>
            <person name="Hyodo S Kuraku.S."/>
        </authorList>
    </citation>
    <scope>NUCLEOTIDE SEQUENCE [LARGE SCALE GENOMIC DNA]</scope>
</reference>
<proteinExistence type="predicted"/>
<accession>A0A401QCR5</accession>
<dbReference type="InterPro" id="IPR045079">
    <property type="entry name" value="Oxoprolinase-like"/>
</dbReference>
<dbReference type="EMBL" id="BFAA01030367">
    <property type="protein sequence ID" value="GCB83107.1"/>
    <property type="molecule type" value="Genomic_DNA"/>
</dbReference>
<evidence type="ECO:0000313" key="2">
    <source>
        <dbReference type="Proteomes" id="UP000288216"/>
    </source>
</evidence>
<keyword evidence="2" id="KW-1185">Reference proteome</keyword>
<gene>
    <name evidence="1" type="ORF">scyTo_0023535</name>
</gene>
<comment type="caution">
    <text evidence="1">The sequence shown here is derived from an EMBL/GenBank/DDBJ whole genome shotgun (WGS) entry which is preliminary data.</text>
</comment>
<dbReference type="PANTHER" id="PTHR11365">
    <property type="entry name" value="5-OXOPROLINASE RELATED"/>
    <property type="match status" value="1"/>
</dbReference>
<dbReference type="STRING" id="75743.A0A401QCR5"/>
<dbReference type="AlphaFoldDB" id="A0A401QCR5"/>
<dbReference type="GO" id="GO:0005829">
    <property type="term" value="C:cytosol"/>
    <property type="evidence" value="ECO:0007669"/>
    <property type="project" value="TreeGrafter"/>
</dbReference>
<dbReference type="GO" id="GO:0017168">
    <property type="term" value="F:5-oxoprolinase (ATP-hydrolyzing) activity"/>
    <property type="evidence" value="ECO:0007669"/>
    <property type="project" value="TreeGrafter"/>
</dbReference>
<name>A0A401QCR5_SCYTO</name>
<sequence>MKTVFIHKYGSILSAYGMALADVVHEAQEPCSAVYEAESYSLLDDRIAVLEEQCVAALCSQGFHRCQISTEAFLHLRYDRTDCALMCSANGYPAHQDSDSCRYGDFRAAFTSRAS</sequence>
<dbReference type="GO" id="GO:0006749">
    <property type="term" value="P:glutathione metabolic process"/>
    <property type="evidence" value="ECO:0007669"/>
    <property type="project" value="TreeGrafter"/>
</dbReference>
<dbReference type="PANTHER" id="PTHR11365:SF2">
    <property type="entry name" value="5-OXOPROLINASE"/>
    <property type="match status" value="1"/>
</dbReference>
<dbReference type="OrthoDB" id="3643at2759"/>
<protein>
    <submittedName>
        <fullName evidence="1">Uncharacterized protein</fullName>
    </submittedName>
</protein>